<comment type="caution">
    <text evidence="2">The sequence shown here is derived from an EMBL/GenBank/DDBJ whole genome shotgun (WGS) entry which is preliminary data.</text>
</comment>
<proteinExistence type="predicted"/>
<feature type="compositionally biased region" description="Polar residues" evidence="1">
    <location>
        <begin position="126"/>
        <end position="139"/>
    </location>
</feature>
<dbReference type="OrthoDB" id="3506470at2759"/>
<feature type="region of interest" description="Disordered" evidence="1">
    <location>
        <begin position="331"/>
        <end position="361"/>
    </location>
</feature>
<gene>
    <name evidence="2" type="ORF">BP6252_05503</name>
</gene>
<dbReference type="STRING" id="1849047.A0A3D8RU13"/>
<feature type="region of interest" description="Disordered" evidence="1">
    <location>
        <begin position="97"/>
        <end position="175"/>
    </location>
</feature>
<reference evidence="2 3" key="1">
    <citation type="journal article" date="2018" name="IMA Fungus">
        <title>IMA Genome-F 9: Draft genome sequence of Annulohypoxylon stygium, Aspergillus mulundensis, Berkeleyomyces basicola (syn. Thielaviopsis basicola), Ceratocystis smalleyi, two Cercospora beticola strains, Coleophoma cylindrospora, Fusarium fracticaudum, Phialophora cf. hyalina, and Morchella septimelata.</title>
        <authorList>
            <person name="Wingfield B.D."/>
            <person name="Bills G.F."/>
            <person name="Dong Y."/>
            <person name="Huang W."/>
            <person name="Nel W.J."/>
            <person name="Swalarsk-Parry B.S."/>
            <person name="Vaghefi N."/>
            <person name="Wilken P.M."/>
            <person name="An Z."/>
            <person name="de Beer Z.W."/>
            <person name="De Vos L."/>
            <person name="Chen L."/>
            <person name="Duong T.A."/>
            <person name="Gao Y."/>
            <person name="Hammerbacher A."/>
            <person name="Kikkert J.R."/>
            <person name="Li Y."/>
            <person name="Li H."/>
            <person name="Li K."/>
            <person name="Li Q."/>
            <person name="Liu X."/>
            <person name="Ma X."/>
            <person name="Naidoo K."/>
            <person name="Pethybridge S.J."/>
            <person name="Sun J."/>
            <person name="Steenkamp E.T."/>
            <person name="van der Nest M.A."/>
            <person name="van Wyk S."/>
            <person name="Wingfield M.J."/>
            <person name="Xiong C."/>
            <person name="Yue Q."/>
            <person name="Zhang X."/>
        </authorList>
    </citation>
    <scope>NUCLEOTIDE SEQUENCE [LARGE SCALE GENOMIC DNA]</scope>
    <source>
        <strain evidence="2 3">BP6252</strain>
    </source>
</reference>
<evidence type="ECO:0000313" key="3">
    <source>
        <dbReference type="Proteomes" id="UP000256645"/>
    </source>
</evidence>
<feature type="region of interest" description="Disordered" evidence="1">
    <location>
        <begin position="63"/>
        <end position="83"/>
    </location>
</feature>
<accession>A0A3D8RU13</accession>
<evidence type="ECO:0000256" key="1">
    <source>
        <dbReference type="SAM" id="MobiDB-lite"/>
    </source>
</evidence>
<evidence type="ECO:0000313" key="2">
    <source>
        <dbReference type="EMBL" id="RDW77450.1"/>
    </source>
</evidence>
<organism evidence="2 3">
    <name type="scientific">Coleophoma cylindrospora</name>
    <dbReference type="NCBI Taxonomy" id="1849047"/>
    <lineage>
        <taxon>Eukaryota</taxon>
        <taxon>Fungi</taxon>
        <taxon>Dikarya</taxon>
        <taxon>Ascomycota</taxon>
        <taxon>Pezizomycotina</taxon>
        <taxon>Leotiomycetes</taxon>
        <taxon>Helotiales</taxon>
        <taxon>Dermateaceae</taxon>
        <taxon>Coleophoma</taxon>
    </lineage>
</organism>
<feature type="compositionally biased region" description="Polar residues" evidence="1">
    <location>
        <begin position="333"/>
        <end position="346"/>
    </location>
</feature>
<feature type="compositionally biased region" description="Low complexity" evidence="1">
    <location>
        <begin position="97"/>
        <end position="109"/>
    </location>
</feature>
<name>A0A3D8RU13_9HELO</name>
<dbReference type="Proteomes" id="UP000256645">
    <property type="component" value="Unassembled WGS sequence"/>
</dbReference>
<protein>
    <submittedName>
        <fullName evidence="2">Uncharacterized protein</fullName>
    </submittedName>
</protein>
<feature type="region of interest" description="Disordered" evidence="1">
    <location>
        <begin position="494"/>
        <end position="601"/>
    </location>
</feature>
<dbReference type="AlphaFoldDB" id="A0A3D8RU13"/>
<keyword evidence="3" id="KW-1185">Reference proteome</keyword>
<feature type="compositionally biased region" description="Polar residues" evidence="1">
    <location>
        <begin position="160"/>
        <end position="175"/>
    </location>
</feature>
<dbReference type="EMBL" id="PDLM01000005">
    <property type="protein sequence ID" value="RDW77450.1"/>
    <property type="molecule type" value="Genomic_DNA"/>
</dbReference>
<feature type="compositionally biased region" description="Basic residues" evidence="1">
    <location>
        <begin position="511"/>
        <end position="526"/>
    </location>
</feature>
<feature type="compositionally biased region" description="Low complexity" evidence="1">
    <location>
        <begin position="573"/>
        <end position="592"/>
    </location>
</feature>
<sequence length="734" mass="80358">MNTITPADAQGRSHTFTSGQSRLRLHMARSNQFLTRSMYHTGDYAIPRCPSLPSLPLPKLVHPSEPSFKSRSPEIKRPSSANTIRRSVSGMKRLLPLKLTSPPLPTSTSWASPIPGSGPMRDVQQHAEQPQPSCYSPSFPSDAAFAGKRPSPLSRDVSIYSRQNPQHPSHSYPTDSSLTHYCPMGSSCNRFGCRVDGCSASEGAGLSPAYSSYADLNDEQVTSIDGVSATIHPSHSELSFKCLGDRFFNEGSWLRKTSHQWNNTQFDYLPEVLIDNMPRSIDIEGWISDSTSYSSSDSDDEDDLSCATALAPARAQVVNVNRGNDLNIMIPPRSSSLARGNTQSSVGRGRKSRMSVRNERRPRTTRYVAAWNEWHEDSDDSLDERVGRSEIPRDRLDLAMASPPVSPTHSIGSSASMVEQSIVADGRATFGRSGTSLYQAINRPDSPHSPTSSVMDIVDAIEGAVNGFPSTMLLLDAPCLGQIRTHLRQCPAVSETHSPHLSPFPTPAERRFHRSPLRGSRSHRSLRQPSLDRLQARPLTPVSRTLPPLDRIDTSIGGSPPIKRLSSPLRSPTFLSLESRTSSSETGTTKSSPAPHNLQPLRTIFPKTSDFMRSALYAHILAYIFLTSLSHPASAQQQSQNPSVPIYTSTISIPSKAASTLGIPTGTKLSLTNTNIHIQGLEEQVVTCIRKLVGGMEGKVGWSMEGDARGRFLDRVFLRALVEVVKGCEMRVFN</sequence>